<dbReference type="SUPFAM" id="SSF54631">
    <property type="entry name" value="CBS-domain pair"/>
    <property type="match status" value="1"/>
</dbReference>
<dbReference type="Pfam" id="PF00571">
    <property type="entry name" value="CBS"/>
    <property type="match status" value="1"/>
</dbReference>
<protein>
    <recommendedName>
        <fullName evidence="2">CBS domain-containing protein</fullName>
    </recommendedName>
</protein>
<keyword evidence="1" id="KW-0129">CBS domain</keyword>
<dbReference type="Proteomes" id="UP000562027">
    <property type="component" value="Unassembled WGS sequence"/>
</dbReference>
<gene>
    <name evidence="3" type="ORF">HNP55_004391</name>
</gene>
<keyword evidence="4" id="KW-1185">Reference proteome</keyword>
<proteinExistence type="predicted"/>
<sequence>MTTQPDLAASAELPYHALPLARSQRAPRLPMPEVNARLSDPALSLMTSFRFAPCVMADQGDGVDQTLHMMLRARVHMSFVTGVDGAVIGLVTRDDLASEKPVQRALADHVHHEDLRLDHLMTPVGDWQVLERATVEKASVGDVVQTLMQLSQPYLVVIDPHAEGPRLHGLFSARRLEAALGLRIPQGIQSQNFAELGAALRP</sequence>
<evidence type="ECO:0000256" key="1">
    <source>
        <dbReference type="PROSITE-ProRule" id="PRU00703"/>
    </source>
</evidence>
<reference evidence="3 4" key="1">
    <citation type="submission" date="2020-08" db="EMBL/GenBank/DDBJ databases">
        <title>Functional genomics of gut bacteria from endangered species of beetles.</title>
        <authorList>
            <person name="Carlos-Shanley C."/>
        </authorList>
    </citation>
    <scope>NUCLEOTIDE SEQUENCE [LARGE SCALE GENOMIC DNA]</scope>
    <source>
        <strain evidence="3 4">S00239</strain>
    </source>
</reference>
<organism evidence="3 4">
    <name type="scientific">Roseateles oligotrophus</name>
    <dbReference type="NCBI Taxonomy" id="1769250"/>
    <lineage>
        <taxon>Bacteria</taxon>
        <taxon>Pseudomonadati</taxon>
        <taxon>Pseudomonadota</taxon>
        <taxon>Betaproteobacteria</taxon>
        <taxon>Burkholderiales</taxon>
        <taxon>Sphaerotilaceae</taxon>
        <taxon>Roseateles</taxon>
    </lineage>
</organism>
<dbReference type="PROSITE" id="PS51371">
    <property type="entry name" value="CBS"/>
    <property type="match status" value="1"/>
</dbReference>
<dbReference type="Gene3D" id="3.10.580.10">
    <property type="entry name" value="CBS-domain"/>
    <property type="match status" value="1"/>
</dbReference>
<evidence type="ECO:0000313" key="3">
    <source>
        <dbReference type="EMBL" id="MBB4845839.1"/>
    </source>
</evidence>
<name>A0A840LIN3_9BURK</name>
<dbReference type="InterPro" id="IPR000644">
    <property type="entry name" value="CBS_dom"/>
</dbReference>
<feature type="domain" description="CBS" evidence="2">
    <location>
        <begin position="46"/>
        <end position="106"/>
    </location>
</feature>
<dbReference type="InterPro" id="IPR046342">
    <property type="entry name" value="CBS_dom_sf"/>
</dbReference>
<evidence type="ECO:0000259" key="2">
    <source>
        <dbReference type="PROSITE" id="PS51371"/>
    </source>
</evidence>
<evidence type="ECO:0000313" key="4">
    <source>
        <dbReference type="Proteomes" id="UP000562027"/>
    </source>
</evidence>
<dbReference type="EMBL" id="JACHLP010000011">
    <property type="protein sequence ID" value="MBB4845839.1"/>
    <property type="molecule type" value="Genomic_DNA"/>
</dbReference>
<dbReference type="RefSeq" id="WP_184304130.1">
    <property type="nucleotide sequence ID" value="NZ_JACHLP010000011.1"/>
</dbReference>
<accession>A0A840LIN3</accession>
<comment type="caution">
    <text evidence="3">The sequence shown here is derived from an EMBL/GenBank/DDBJ whole genome shotgun (WGS) entry which is preliminary data.</text>
</comment>
<dbReference type="AlphaFoldDB" id="A0A840LIN3"/>